<organism evidence="1 2">
    <name type="scientific">Perilla frutescens var. hirtella</name>
    <name type="common">Perilla citriodora</name>
    <name type="synonym">Perilla setoyensis</name>
    <dbReference type="NCBI Taxonomy" id="608512"/>
    <lineage>
        <taxon>Eukaryota</taxon>
        <taxon>Viridiplantae</taxon>
        <taxon>Streptophyta</taxon>
        <taxon>Embryophyta</taxon>
        <taxon>Tracheophyta</taxon>
        <taxon>Spermatophyta</taxon>
        <taxon>Magnoliopsida</taxon>
        <taxon>eudicotyledons</taxon>
        <taxon>Gunneridae</taxon>
        <taxon>Pentapetalae</taxon>
        <taxon>asterids</taxon>
        <taxon>lamiids</taxon>
        <taxon>Lamiales</taxon>
        <taxon>Lamiaceae</taxon>
        <taxon>Nepetoideae</taxon>
        <taxon>Elsholtzieae</taxon>
        <taxon>Perilla</taxon>
    </lineage>
</organism>
<proteinExistence type="predicted"/>
<gene>
    <name evidence="1" type="ORF">C2S53_011628</name>
</gene>
<evidence type="ECO:0000313" key="1">
    <source>
        <dbReference type="EMBL" id="KAH6822583.1"/>
    </source>
</evidence>
<sequence>MAEYVSRLDEGDETKFRVLDNIATTGDGSSTRTFFRVVLLVHRGKVTLDLVERARKCLTTEVAALVIDYCTLSVGNPVADGQRVLICNMWSEHIKGA</sequence>
<keyword evidence="2" id="KW-1185">Reference proteome</keyword>
<name>A0AAD4IVY8_PERFH</name>
<dbReference type="EMBL" id="SDAM02001264">
    <property type="protein sequence ID" value="KAH6822583.1"/>
    <property type="molecule type" value="Genomic_DNA"/>
</dbReference>
<protein>
    <submittedName>
        <fullName evidence="1">Uncharacterized protein</fullName>
    </submittedName>
</protein>
<accession>A0AAD4IVY8</accession>
<evidence type="ECO:0000313" key="2">
    <source>
        <dbReference type="Proteomes" id="UP001190926"/>
    </source>
</evidence>
<dbReference type="Proteomes" id="UP001190926">
    <property type="component" value="Unassembled WGS sequence"/>
</dbReference>
<reference evidence="1 2" key="1">
    <citation type="journal article" date="2021" name="Nat. Commun.">
        <title>Incipient diploidization of the medicinal plant Perilla within 10,000 years.</title>
        <authorList>
            <person name="Zhang Y."/>
            <person name="Shen Q."/>
            <person name="Leng L."/>
            <person name="Zhang D."/>
            <person name="Chen S."/>
            <person name="Shi Y."/>
            <person name="Ning Z."/>
            <person name="Chen S."/>
        </authorList>
    </citation>
    <scope>NUCLEOTIDE SEQUENCE [LARGE SCALE GENOMIC DNA]</scope>
    <source>
        <strain evidence="2">cv. PC099</strain>
    </source>
</reference>
<comment type="caution">
    <text evidence="1">The sequence shown here is derived from an EMBL/GenBank/DDBJ whole genome shotgun (WGS) entry which is preliminary data.</text>
</comment>
<dbReference type="AlphaFoldDB" id="A0AAD4IVY8"/>